<dbReference type="Pfam" id="PF10604">
    <property type="entry name" value="Polyketide_cyc2"/>
    <property type="match status" value="1"/>
</dbReference>
<evidence type="ECO:0000313" key="2">
    <source>
        <dbReference type="Proteomes" id="UP000198242"/>
    </source>
</evidence>
<dbReference type="EMBL" id="LT607411">
    <property type="protein sequence ID" value="SCE95279.1"/>
    <property type="molecule type" value="Genomic_DNA"/>
</dbReference>
<gene>
    <name evidence="1" type="ORF">GA0074695_2415</name>
</gene>
<dbReference type="OrthoDB" id="3829922at2"/>
<sequence>MAARLGWTIAAITAAAAAAGYRALVSGQLTLELGIGWRTRALRPQVLDIAAPRELVFDVIAQPYLGRPTRAQREKIQVLERGEGMVLAAHRTPVGRGLVTHTVETVTLTRPDTVDFRLVRGPVPYVRERFSLTDDGGHTRLEYTGEMGTDGWALGAGWAAVVARRWEATVADALATVKSEAERRHEHGQG</sequence>
<dbReference type="Proteomes" id="UP000198242">
    <property type="component" value="Chromosome I"/>
</dbReference>
<protein>
    <submittedName>
        <fullName evidence="1">Polyketide cyclase / dehydrase and lipid transport</fullName>
    </submittedName>
</protein>
<reference evidence="2" key="1">
    <citation type="submission" date="2016-06" db="EMBL/GenBank/DDBJ databases">
        <authorList>
            <person name="Varghese N."/>
            <person name="Submissions Spin"/>
        </authorList>
    </citation>
    <scope>NUCLEOTIDE SEQUENCE [LARGE SCALE GENOMIC DNA]</scope>
    <source>
        <strain evidence="2">DSM 43909</strain>
    </source>
</reference>
<dbReference type="AlphaFoldDB" id="A0A1C4WGK4"/>
<dbReference type="InterPro" id="IPR019587">
    <property type="entry name" value="Polyketide_cyclase/dehydratase"/>
</dbReference>
<accession>A0A1C4WGK4</accession>
<dbReference type="RefSeq" id="WP_089006327.1">
    <property type="nucleotide sequence ID" value="NZ_LT607411.1"/>
</dbReference>
<proteinExistence type="predicted"/>
<dbReference type="InterPro" id="IPR023393">
    <property type="entry name" value="START-like_dom_sf"/>
</dbReference>
<dbReference type="CDD" id="cd07812">
    <property type="entry name" value="SRPBCC"/>
    <property type="match status" value="1"/>
</dbReference>
<organism evidence="1 2">
    <name type="scientific">Micromonospora viridifaciens</name>
    <dbReference type="NCBI Taxonomy" id="1881"/>
    <lineage>
        <taxon>Bacteria</taxon>
        <taxon>Bacillati</taxon>
        <taxon>Actinomycetota</taxon>
        <taxon>Actinomycetes</taxon>
        <taxon>Micromonosporales</taxon>
        <taxon>Micromonosporaceae</taxon>
        <taxon>Micromonospora</taxon>
    </lineage>
</organism>
<name>A0A1C4WGK4_MICVI</name>
<dbReference type="Gene3D" id="3.30.530.20">
    <property type="match status" value="1"/>
</dbReference>
<dbReference type="SUPFAM" id="SSF55961">
    <property type="entry name" value="Bet v1-like"/>
    <property type="match status" value="1"/>
</dbReference>
<evidence type="ECO:0000313" key="1">
    <source>
        <dbReference type="EMBL" id="SCE95279.1"/>
    </source>
</evidence>
<keyword evidence="2" id="KW-1185">Reference proteome</keyword>